<name>A0A140GS83_CLOPF</name>
<dbReference type="Gene3D" id="3.40.50.150">
    <property type="entry name" value="Vaccinia Virus protein VP39"/>
    <property type="match status" value="1"/>
</dbReference>
<keyword evidence="1" id="KW-0472">Membrane</keyword>
<gene>
    <name evidence="2" type="ORF">JFP838_pA0476</name>
</gene>
<sequence length="95" mass="11469">MNKPNIDTSTPPKYSSYSKDYIFTFDFCQLTKYTNVMYLIFFYISLYKLIYYIKNKRKKVVFFMDCTLMLGDCLEKMERIHDKSIDMIICDLPYG</sequence>
<organism evidence="2 3">
    <name type="scientific">Clostridium perfringens</name>
    <dbReference type="NCBI Taxonomy" id="1502"/>
    <lineage>
        <taxon>Bacteria</taxon>
        <taxon>Bacillati</taxon>
        <taxon>Bacillota</taxon>
        <taxon>Clostridia</taxon>
        <taxon>Eubacteriales</taxon>
        <taxon>Clostridiaceae</taxon>
        <taxon>Clostridium</taxon>
    </lineage>
</organism>
<keyword evidence="2" id="KW-0808">Transferase</keyword>
<accession>A0A140GS83</accession>
<dbReference type="PATRIC" id="fig|1502.177.peg.3688"/>
<dbReference type="GO" id="GO:0032259">
    <property type="term" value="P:methylation"/>
    <property type="evidence" value="ECO:0007669"/>
    <property type="project" value="UniProtKB-KW"/>
</dbReference>
<keyword evidence="2" id="KW-0614">Plasmid</keyword>
<dbReference type="GO" id="GO:0008168">
    <property type="term" value="F:methyltransferase activity"/>
    <property type="evidence" value="ECO:0007669"/>
    <property type="project" value="UniProtKB-KW"/>
</dbReference>
<keyword evidence="1" id="KW-1133">Transmembrane helix</keyword>
<dbReference type="EMBL" id="CP013615">
    <property type="protein sequence ID" value="AMN31392.1"/>
    <property type="molecule type" value="Genomic_DNA"/>
</dbReference>
<protein>
    <submittedName>
        <fullName evidence="2">Putative cytosine-specific methyltransferase</fullName>
    </submittedName>
</protein>
<dbReference type="AlphaFoldDB" id="A0A140GS83"/>
<reference evidence="2 3" key="1">
    <citation type="journal article" date="2016" name="PLoS ONE">
        <title>Plasmid Characterization and Chromosome Analysis of Two netF+ Clostridium perfringens Isolates Associated with Foal and Canine Necrotizing Enteritis.</title>
        <authorList>
            <person name="Mehdizadeh Gohari I."/>
            <person name="Kropinski A.M."/>
            <person name="Weese S.J."/>
            <person name="Parreira V.R."/>
            <person name="Whitehead A.E."/>
            <person name="Boerlin P."/>
            <person name="Prescott J.F."/>
        </authorList>
    </citation>
    <scope>NUCLEOTIDE SEQUENCE [LARGE SCALE GENOMIC DNA]</scope>
    <source>
        <strain evidence="2 3">JP838</strain>
        <plasmid evidence="3">Plasmid pJFP838A</plasmid>
    </source>
</reference>
<dbReference type="SUPFAM" id="SSF53335">
    <property type="entry name" value="S-adenosyl-L-methionine-dependent methyltransferases"/>
    <property type="match status" value="1"/>
</dbReference>
<evidence type="ECO:0000313" key="2">
    <source>
        <dbReference type="EMBL" id="AMN31392.1"/>
    </source>
</evidence>
<keyword evidence="2" id="KW-0489">Methyltransferase</keyword>
<geneLocation type="plasmid" evidence="2 3">
    <name>pJFP838A</name>
</geneLocation>
<proteinExistence type="predicted"/>
<dbReference type="Proteomes" id="UP000070260">
    <property type="component" value="Plasmid pJFP838A"/>
</dbReference>
<dbReference type="InterPro" id="IPR029063">
    <property type="entry name" value="SAM-dependent_MTases_sf"/>
</dbReference>
<feature type="transmembrane region" description="Helical" evidence="1">
    <location>
        <begin position="36"/>
        <end position="53"/>
    </location>
</feature>
<evidence type="ECO:0000256" key="1">
    <source>
        <dbReference type="SAM" id="Phobius"/>
    </source>
</evidence>
<keyword evidence="1" id="KW-0812">Transmembrane</keyword>
<evidence type="ECO:0000313" key="3">
    <source>
        <dbReference type="Proteomes" id="UP000070260"/>
    </source>
</evidence>